<comment type="caution">
    <text evidence="1">The sequence shown here is derived from an EMBL/GenBank/DDBJ whole genome shotgun (WGS) entry which is preliminary data.</text>
</comment>
<evidence type="ECO:0000313" key="1">
    <source>
        <dbReference type="EMBL" id="KAI4589820.1"/>
    </source>
</evidence>
<protein>
    <submittedName>
        <fullName evidence="1">Uncharacterized protein</fullName>
    </submittedName>
</protein>
<gene>
    <name evidence="1" type="ORF">MJG53_000869</name>
</gene>
<evidence type="ECO:0000313" key="2">
    <source>
        <dbReference type="Proteomes" id="UP001057279"/>
    </source>
</evidence>
<keyword evidence="2" id="KW-1185">Reference proteome</keyword>
<reference evidence="1" key="1">
    <citation type="submission" date="2022-03" db="EMBL/GenBank/DDBJ databases">
        <title>Genomic analyses of argali, domestic sheep and their hybrids provide insights into chromosomal evolution, heterosis and genetic basis of agronomic traits.</title>
        <authorList>
            <person name="Li M."/>
        </authorList>
    </citation>
    <scope>NUCLEOTIDE SEQUENCE</scope>
    <source>
        <strain evidence="1">F1 hybrid</strain>
    </source>
</reference>
<accession>A0ACB9VIZ2</accession>
<name>A0ACB9VIZ2_9CETA</name>
<proteinExistence type="predicted"/>
<dbReference type="Proteomes" id="UP001057279">
    <property type="component" value="Linkage Group LG01"/>
</dbReference>
<sequence length="119" mass="13642">MSSIWGRYLDPKLRVSEFEAILDTVDPNRDGHVSLQEYMAFMISHETENVKSSKEIESAFRALSSEGKPYATKEELYQNLTPEQADYCVSYMKPYVDGKGRELPTAFDQAVFTRSLFVN</sequence>
<organism evidence="1 2">
    <name type="scientific">Ovis ammon polii x Ovis aries</name>
    <dbReference type="NCBI Taxonomy" id="2918886"/>
    <lineage>
        <taxon>Eukaryota</taxon>
        <taxon>Metazoa</taxon>
        <taxon>Chordata</taxon>
        <taxon>Craniata</taxon>
        <taxon>Vertebrata</taxon>
        <taxon>Euteleostomi</taxon>
        <taxon>Mammalia</taxon>
        <taxon>Eutheria</taxon>
        <taxon>Laurasiatheria</taxon>
        <taxon>Artiodactyla</taxon>
        <taxon>Ruminantia</taxon>
        <taxon>Pecora</taxon>
        <taxon>Bovidae</taxon>
        <taxon>Caprinae</taxon>
        <taxon>Ovis</taxon>
    </lineage>
</organism>
<dbReference type="EMBL" id="CM043026">
    <property type="protein sequence ID" value="KAI4589820.1"/>
    <property type="molecule type" value="Genomic_DNA"/>
</dbReference>